<name>A0A445CCZ7_ARAHY</name>
<proteinExistence type="predicted"/>
<dbReference type="Proteomes" id="UP000289738">
    <property type="component" value="Chromosome A07"/>
</dbReference>
<keyword evidence="2" id="KW-1185">Reference proteome</keyword>
<protein>
    <submittedName>
        <fullName evidence="1">Uncharacterized protein</fullName>
    </submittedName>
</protein>
<reference evidence="1 2" key="1">
    <citation type="submission" date="2019-01" db="EMBL/GenBank/DDBJ databases">
        <title>Sequencing of cultivated peanut Arachis hypogaea provides insights into genome evolution and oil improvement.</title>
        <authorList>
            <person name="Chen X."/>
        </authorList>
    </citation>
    <scope>NUCLEOTIDE SEQUENCE [LARGE SCALE GENOMIC DNA]</scope>
    <source>
        <strain evidence="2">cv. Fuhuasheng</strain>
        <tissue evidence="1">Leaves</tissue>
    </source>
</reference>
<organism evidence="1 2">
    <name type="scientific">Arachis hypogaea</name>
    <name type="common">Peanut</name>
    <dbReference type="NCBI Taxonomy" id="3818"/>
    <lineage>
        <taxon>Eukaryota</taxon>
        <taxon>Viridiplantae</taxon>
        <taxon>Streptophyta</taxon>
        <taxon>Embryophyta</taxon>
        <taxon>Tracheophyta</taxon>
        <taxon>Spermatophyta</taxon>
        <taxon>Magnoliopsida</taxon>
        <taxon>eudicotyledons</taxon>
        <taxon>Gunneridae</taxon>
        <taxon>Pentapetalae</taxon>
        <taxon>rosids</taxon>
        <taxon>fabids</taxon>
        <taxon>Fabales</taxon>
        <taxon>Fabaceae</taxon>
        <taxon>Papilionoideae</taxon>
        <taxon>50 kb inversion clade</taxon>
        <taxon>dalbergioids sensu lato</taxon>
        <taxon>Dalbergieae</taxon>
        <taxon>Pterocarpus clade</taxon>
        <taxon>Arachis</taxon>
    </lineage>
</organism>
<evidence type="ECO:0000313" key="2">
    <source>
        <dbReference type="Proteomes" id="UP000289738"/>
    </source>
</evidence>
<evidence type="ECO:0000313" key="1">
    <source>
        <dbReference type="EMBL" id="RYR48779.1"/>
    </source>
</evidence>
<accession>A0A445CCZ7</accession>
<gene>
    <name evidence="1" type="ORF">Ahy_A07g034855</name>
</gene>
<comment type="caution">
    <text evidence="1">The sequence shown here is derived from an EMBL/GenBank/DDBJ whole genome shotgun (WGS) entry which is preliminary data.</text>
</comment>
<dbReference type="EMBL" id="SDMP01000007">
    <property type="protein sequence ID" value="RYR48779.1"/>
    <property type="molecule type" value="Genomic_DNA"/>
</dbReference>
<dbReference type="AlphaFoldDB" id="A0A445CCZ7"/>
<sequence length="117" mass="12910">MPLSVSISEDPTLKHLIIGVANTRHHMHTESKHFILSEEIVNVLVQNQATNRLKRKNILRPSLGSVKRVKVKIVLVIRVHSLKVELPFGVVTGSDGIIQILRCVAVVGSSDANGLFF</sequence>